<sequence length="43" mass="4960">MLLCLSQDYVLIYWFILSQNGRLDEIWGSISHCRSMSLLAGLI</sequence>
<evidence type="ECO:0000313" key="1">
    <source>
        <dbReference type="EMBL" id="QHS93103.1"/>
    </source>
</evidence>
<proteinExistence type="predicted"/>
<accession>A0A6C0BPB8</accession>
<reference evidence="1" key="1">
    <citation type="journal article" date="2020" name="Nature">
        <title>Giant virus diversity and host interactions through global metagenomics.</title>
        <authorList>
            <person name="Schulz F."/>
            <person name="Roux S."/>
            <person name="Paez-Espino D."/>
            <person name="Jungbluth S."/>
            <person name="Walsh D.A."/>
            <person name="Denef V.J."/>
            <person name="McMahon K.D."/>
            <person name="Konstantinidis K.T."/>
            <person name="Eloe-Fadrosh E.A."/>
            <person name="Kyrpides N.C."/>
            <person name="Woyke T."/>
        </authorList>
    </citation>
    <scope>NUCLEOTIDE SEQUENCE</scope>
    <source>
        <strain evidence="1">GVMAG-M-3300017651-5</strain>
    </source>
</reference>
<dbReference type="EMBL" id="MN739196">
    <property type="protein sequence ID" value="QHS93103.1"/>
    <property type="molecule type" value="Genomic_DNA"/>
</dbReference>
<name>A0A6C0BPB8_9ZZZZ</name>
<protein>
    <submittedName>
        <fullName evidence="1">Uncharacterized protein</fullName>
    </submittedName>
</protein>
<dbReference type="AlphaFoldDB" id="A0A6C0BPB8"/>
<organism evidence="1">
    <name type="scientific">viral metagenome</name>
    <dbReference type="NCBI Taxonomy" id="1070528"/>
    <lineage>
        <taxon>unclassified sequences</taxon>
        <taxon>metagenomes</taxon>
        <taxon>organismal metagenomes</taxon>
    </lineage>
</organism>